<protein>
    <submittedName>
        <fullName evidence="2">Uncharacterized protein</fullName>
    </submittedName>
</protein>
<name>T5LUF4_9BURK</name>
<dbReference type="Proteomes" id="UP000003973">
    <property type="component" value="Unassembled WGS sequence"/>
</dbReference>
<organism evidence="2 3">
    <name type="scientific">Oxalobacter paraformigenes</name>
    <dbReference type="NCBI Taxonomy" id="556268"/>
    <lineage>
        <taxon>Bacteria</taxon>
        <taxon>Pseudomonadati</taxon>
        <taxon>Pseudomonadota</taxon>
        <taxon>Betaproteobacteria</taxon>
        <taxon>Burkholderiales</taxon>
        <taxon>Oxalobacteraceae</taxon>
        <taxon>Oxalobacter</taxon>
    </lineage>
</organism>
<comment type="caution">
    <text evidence="2">The sequence shown here is derived from an EMBL/GenBank/DDBJ whole genome shotgun (WGS) entry which is preliminary data.</text>
</comment>
<proteinExistence type="predicted"/>
<accession>T5LUF4</accession>
<dbReference type="EMBL" id="ACDP02000029">
    <property type="protein sequence ID" value="EQM95118.1"/>
    <property type="molecule type" value="Genomic_DNA"/>
</dbReference>
<keyword evidence="1" id="KW-0732">Signal</keyword>
<dbReference type="HOGENOM" id="CLU_2317560_0_0_4"/>
<feature type="chain" id="PRO_5004599254" evidence="1">
    <location>
        <begin position="23"/>
        <end position="99"/>
    </location>
</feature>
<evidence type="ECO:0000256" key="1">
    <source>
        <dbReference type="SAM" id="SignalP"/>
    </source>
</evidence>
<feature type="signal peptide" evidence="1">
    <location>
        <begin position="1"/>
        <end position="22"/>
    </location>
</feature>
<reference evidence="2" key="1">
    <citation type="submission" date="2011-10" db="EMBL/GenBank/DDBJ databases">
        <title>The Genome Sequence of Oxalobacter formigenes HOxBLS.</title>
        <authorList>
            <consortium name="The Broad Institute Genome Sequencing Platform"/>
            <person name="Earl A."/>
            <person name="Ward D."/>
            <person name="Feldgarden M."/>
            <person name="Gevers D."/>
            <person name="Allison M.J."/>
            <person name="Humphrey S."/>
            <person name="Young S.K."/>
            <person name="Zeng Q."/>
            <person name="Gargeya S."/>
            <person name="Fitzgerald M."/>
            <person name="Haas B."/>
            <person name="Abouelleil A."/>
            <person name="Alvarado L."/>
            <person name="Arachchi H.M."/>
            <person name="Berlin A."/>
            <person name="Brown A."/>
            <person name="Chapman S.B."/>
            <person name="Chen Z."/>
            <person name="Dunbar C."/>
            <person name="Freedman E."/>
            <person name="Gearin G."/>
            <person name="Goldberg J."/>
            <person name="Griggs A."/>
            <person name="Gujja S."/>
            <person name="Heiman D."/>
            <person name="Howarth C."/>
            <person name="Larson L."/>
            <person name="Lui A."/>
            <person name="MacDonald P.J.P."/>
            <person name="Montmayeur A."/>
            <person name="Murphy C."/>
            <person name="Neiman D."/>
            <person name="Pearson M."/>
            <person name="Priest M."/>
            <person name="Roberts A."/>
            <person name="Saif S."/>
            <person name="Shea T."/>
            <person name="Shenoy N."/>
            <person name="Sisk P."/>
            <person name="Stolte C."/>
            <person name="Sykes S."/>
            <person name="Wortman J."/>
            <person name="Nusbaum C."/>
            <person name="Birren B."/>
        </authorList>
    </citation>
    <scope>NUCLEOTIDE SEQUENCE [LARGE SCALE GENOMIC DNA]</scope>
    <source>
        <strain evidence="2">HOxBLS</strain>
    </source>
</reference>
<sequence length="99" mass="10788">MKNLKILLAAFSVMLFSANLYAVEYQHGYCHVRQTAPDVCQNVKGYRVMGSAIGNTHDDCTTAKNAARDNLIRSRRMQAAPAVCRDHIDCGGPCETVGG</sequence>
<dbReference type="RefSeq" id="WP_020995336.1">
    <property type="nucleotide sequence ID" value="NZ_CABMNL010000001.1"/>
</dbReference>
<gene>
    <name evidence="2" type="ORF">OFAG_02342</name>
</gene>
<evidence type="ECO:0000313" key="3">
    <source>
        <dbReference type="Proteomes" id="UP000003973"/>
    </source>
</evidence>
<dbReference type="AlphaFoldDB" id="T5LUF4"/>
<keyword evidence="3" id="KW-1185">Reference proteome</keyword>
<evidence type="ECO:0000313" key="2">
    <source>
        <dbReference type="EMBL" id="EQM95118.1"/>
    </source>
</evidence>